<feature type="transmembrane region" description="Helical" evidence="24">
    <location>
        <begin position="1095"/>
        <end position="1118"/>
    </location>
</feature>
<proteinExistence type="inferred from homology"/>
<evidence type="ECO:0000256" key="6">
    <source>
        <dbReference type="ARBA" id="ARBA00022630"/>
    </source>
</evidence>
<dbReference type="SUPFAM" id="SSF63380">
    <property type="entry name" value="Riboflavin synthase domain-like"/>
    <property type="match status" value="1"/>
</dbReference>
<evidence type="ECO:0000256" key="5">
    <source>
        <dbReference type="ARBA" id="ARBA00022516"/>
    </source>
</evidence>
<dbReference type="InterPro" id="IPR017938">
    <property type="entry name" value="Riboflavin_synthase-like_b-brl"/>
</dbReference>
<dbReference type="PROSITE" id="PS01018">
    <property type="entry name" value="STEROL_REDUCT_2"/>
    <property type="match status" value="1"/>
</dbReference>
<dbReference type="PROSITE" id="PS50902">
    <property type="entry name" value="FLAVODOXIN_LIKE"/>
    <property type="match status" value="1"/>
</dbReference>
<feature type="transmembrane region" description="Helical" evidence="24">
    <location>
        <begin position="837"/>
        <end position="858"/>
    </location>
</feature>
<dbReference type="Pfam" id="PF01222">
    <property type="entry name" value="ERG4_ERG24"/>
    <property type="match status" value="1"/>
</dbReference>
<dbReference type="Gene3D" id="1.20.990.10">
    <property type="entry name" value="NADPH-cytochrome p450 Reductase, Chain A, domain 3"/>
    <property type="match status" value="1"/>
</dbReference>
<evidence type="ECO:0000256" key="13">
    <source>
        <dbReference type="ARBA" id="ARBA00022989"/>
    </source>
</evidence>
<evidence type="ECO:0000256" key="18">
    <source>
        <dbReference type="ARBA" id="ARBA00023166"/>
    </source>
</evidence>
<comment type="subcellular location">
    <subcellularLocation>
        <location evidence="3">Endoplasmic reticulum membrane</location>
        <topology evidence="3">Multi-pass membrane protein</topology>
    </subcellularLocation>
</comment>
<dbReference type="PROSITE" id="PS01017">
    <property type="entry name" value="STEROL_REDUCT_1"/>
    <property type="match status" value="1"/>
</dbReference>
<dbReference type="InterPro" id="IPR008254">
    <property type="entry name" value="Flavodoxin/NO_synth"/>
</dbReference>
<dbReference type="EMBL" id="QEAN01000008">
    <property type="protein sequence ID" value="TPX54167.1"/>
    <property type="molecule type" value="Genomic_DNA"/>
</dbReference>
<evidence type="ECO:0000256" key="17">
    <source>
        <dbReference type="ARBA" id="ARBA00023136"/>
    </source>
</evidence>
<dbReference type="GO" id="GO:0006696">
    <property type="term" value="P:ergosterol biosynthetic process"/>
    <property type="evidence" value="ECO:0007669"/>
    <property type="project" value="TreeGrafter"/>
</dbReference>
<dbReference type="InterPro" id="IPR029039">
    <property type="entry name" value="Flavoprotein-like_sf"/>
</dbReference>
<evidence type="ECO:0000256" key="8">
    <source>
        <dbReference type="ARBA" id="ARBA00022692"/>
    </source>
</evidence>
<keyword evidence="15" id="KW-0756">Sterol biosynthesis</keyword>
<evidence type="ECO:0000313" key="26">
    <source>
        <dbReference type="EMBL" id="TPX54167.1"/>
    </source>
</evidence>
<feature type="transmembrane region" description="Helical" evidence="24">
    <location>
        <begin position="796"/>
        <end position="816"/>
    </location>
</feature>
<evidence type="ECO:0000256" key="14">
    <source>
        <dbReference type="ARBA" id="ARBA00023002"/>
    </source>
</evidence>
<keyword evidence="17 24" id="KW-0472">Membrane</keyword>
<dbReference type="InterPro" id="IPR001094">
    <property type="entry name" value="Flavdoxin-like"/>
</dbReference>
<feature type="region of interest" description="Disordered" evidence="23">
    <location>
        <begin position="170"/>
        <end position="232"/>
    </location>
</feature>
<evidence type="ECO:0000259" key="25">
    <source>
        <dbReference type="PROSITE" id="PS50902"/>
    </source>
</evidence>
<evidence type="ECO:0000256" key="19">
    <source>
        <dbReference type="ARBA" id="ARBA00023221"/>
    </source>
</evidence>
<accession>A0A507DSF8</accession>
<dbReference type="InterPro" id="IPR001171">
    <property type="entry name" value="ERG24_DHCR-like"/>
</dbReference>
<dbReference type="GO" id="GO:0000246">
    <property type="term" value="F:Delta24(24-1) sterol reductase activity"/>
    <property type="evidence" value="ECO:0007669"/>
    <property type="project" value="UniProtKB-EC"/>
</dbReference>
<comment type="pathway">
    <text evidence="20">Steroid metabolism; ergosterol biosynthesis.</text>
</comment>
<dbReference type="AlphaFoldDB" id="A0A507DSF8"/>
<dbReference type="PRINTS" id="PR00371">
    <property type="entry name" value="FPNCR"/>
</dbReference>
<keyword evidence="13 24" id="KW-1133">Transmembrane helix</keyword>
<dbReference type="VEuPathDB" id="FungiDB:SeMB42_g00402"/>
<reference evidence="26 27" key="1">
    <citation type="journal article" date="2019" name="Sci. Rep.">
        <title>Comparative genomics of chytrid fungi reveal insights into the obligate biotrophic and pathogenic lifestyle of Synchytrium endobioticum.</title>
        <authorList>
            <person name="van de Vossenberg B.T.L.H."/>
            <person name="Warris S."/>
            <person name="Nguyen H.D.T."/>
            <person name="van Gent-Pelzer M.P.E."/>
            <person name="Joly D.L."/>
            <person name="van de Geest H.C."/>
            <person name="Bonants P.J.M."/>
            <person name="Smith D.S."/>
            <person name="Levesque C.A."/>
            <person name="van der Lee T.A.J."/>
        </authorList>
    </citation>
    <scope>NUCLEOTIDE SEQUENCE [LARGE SCALE GENOMIC DNA]</scope>
    <source>
        <strain evidence="26 27">MB42</strain>
    </source>
</reference>
<keyword evidence="27" id="KW-1185">Reference proteome</keyword>
<comment type="similarity">
    <text evidence="4">Belongs to the ERG4/ERG24 family.</text>
</comment>
<comment type="catalytic activity">
    <reaction evidence="22">
        <text>ergosterol + NADP(+) = ergosta-5,7,22,24(28)-tetraen-3beta-ol + NADPH + H(+)</text>
        <dbReference type="Rhea" id="RHEA:18501"/>
        <dbReference type="ChEBI" id="CHEBI:15378"/>
        <dbReference type="ChEBI" id="CHEBI:16933"/>
        <dbReference type="ChEBI" id="CHEBI:18249"/>
        <dbReference type="ChEBI" id="CHEBI:57783"/>
        <dbReference type="ChEBI" id="CHEBI:58349"/>
        <dbReference type="EC" id="1.3.1.71"/>
    </reaction>
    <physiologicalReaction direction="right-to-left" evidence="22">
        <dbReference type="Rhea" id="RHEA:18503"/>
    </physiologicalReaction>
</comment>
<evidence type="ECO:0000256" key="16">
    <source>
        <dbReference type="ARBA" id="ARBA00023098"/>
    </source>
</evidence>
<dbReference type="SUPFAM" id="SSF52343">
    <property type="entry name" value="Ferredoxin reductase-like, C-terminal NADP-linked domain"/>
    <property type="match status" value="1"/>
</dbReference>
<dbReference type="SUPFAM" id="SSF52218">
    <property type="entry name" value="Flavoproteins"/>
    <property type="match status" value="1"/>
</dbReference>
<evidence type="ECO:0000256" key="11">
    <source>
        <dbReference type="ARBA" id="ARBA00022857"/>
    </source>
</evidence>
<keyword evidence="7" id="KW-0288">FMN</keyword>
<evidence type="ECO:0000256" key="12">
    <source>
        <dbReference type="ARBA" id="ARBA00022955"/>
    </source>
</evidence>
<keyword evidence="6" id="KW-0285">Flavoprotein</keyword>
<dbReference type="FunFam" id="1.20.120.1630:FF:000003">
    <property type="entry name" value="C-24(28) sterol reductase"/>
    <property type="match status" value="1"/>
</dbReference>
<feature type="transmembrane region" description="Helical" evidence="24">
    <location>
        <begin position="734"/>
        <end position="759"/>
    </location>
</feature>
<dbReference type="GO" id="GO:0005789">
    <property type="term" value="C:endoplasmic reticulum membrane"/>
    <property type="evidence" value="ECO:0007669"/>
    <property type="project" value="UniProtKB-SubCell"/>
</dbReference>
<evidence type="ECO:0000256" key="7">
    <source>
        <dbReference type="ARBA" id="ARBA00022643"/>
    </source>
</evidence>
<evidence type="ECO:0000256" key="24">
    <source>
        <dbReference type="SAM" id="Phobius"/>
    </source>
</evidence>
<evidence type="ECO:0000256" key="20">
    <source>
        <dbReference type="ARBA" id="ARBA00029435"/>
    </source>
</evidence>
<evidence type="ECO:0000256" key="23">
    <source>
        <dbReference type="SAM" id="MobiDB-lite"/>
    </source>
</evidence>
<feature type="compositionally biased region" description="Low complexity" evidence="23">
    <location>
        <begin position="653"/>
        <end position="666"/>
    </location>
</feature>
<keyword evidence="10" id="KW-0274">FAD</keyword>
<feature type="transmembrane region" description="Helical" evidence="24">
    <location>
        <begin position="1008"/>
        <end position="1025"/>
    </location>
</feature>
<keyword evidence="9" id="KW-0256">Endoplasmic reticulum</keyword>
<evidence type="ECO:0000256" key="22">
    <source>
        <dbReference type="ARBA" id="ARBA00048918"/>
    </source>
</evidence>
<evidence type="ECO:0000256" key="2">
    <source>
        <dbReference type="ARBA" id="ARBA00001974"/>
    </source>
</evidence>
<keyword evidence="5" id="KW-0444">Lipid biosynthesis</keyword>
<feature type="transmembrane region" description="Helical" evidence="24">
    <location>
        <begin position="870"/>
        <end position="888"/>
    </location>
</feature>
<sequence length="1152" mass="128937">MAAEAGFAISASRAPSIIIFWASPSGTAECIAHWIYESSRKRGFTAHCHVLDGWFKADLTSDCVVIFVFSITANGDPPDNATKFLCHLQNTSGAELGVFKNMRYTVLALGEPNYDNSFHAAKWLDCRMSELGGVPFHQPGFAPDAVGLESILDPWIEKLWSCLEQKEGPAEACNTQNVEHNDESSTIGRKLKRNGDSATVQPEASTPLPSARHASNIAEPPTTKSESSVPSINSPSLLLIDTTKLAGTTQLTNVPKLLPFILTAEPTGFRRPSIESSHEFFAETVSTTASLYSVLRPFLAPISTVRTLTGCKALKKVLEITLDIRSLNWKYQAGDSFGLVCPNADELVHNLLDRLKLKKDDTFHMSSSMPSLPFRSKIPLTYYEVLKYHIDLRTFPRKSLFRMFAESTTDDAERNVLFFLASAQGNNAYQQLRQQQPTLLDLLHTFKACEPPFAHLLEHMPRLQPRIHHAAANITIGTRPVQRAFHPPSDPTTNMICISAGTGITPFVGFLQHWEGLKASGMVWLFHGFRTDGEDTLYQAELQGFVDRGVLSVWTKCMSNEVPRRYVQDGIEEHAESVWEWVDQKKASVYLCGSAAMGKSVHACFLDMTASQTKGGLVESQDYWLVTRNRWVLSSDIHPIMARDTPSKLEPQSVRPRSSPRKSPSSTNGDHTMASGDESFMRRRSARLSASKLNAGSDTEQVTGKGSTTANTNGFHTEGKVTNKKVDKRMDEKVVVEFGGTPGVLAIMLGFTALMYYFWICLEYYDGKLPHPKSVDGIIPFLEKFMHHVANGAAPTWFATKVYVGYIIFSAVLAMTMPGPKVKGLPVPSLGYKQLEYLCNGISSFYVTVITSGILHYYGILPLSAIIDNIGPIMTVAILSGMSGNHVYDFFMGASLNPRIYNLDLKMWAEIRVPWVVLFYISVSAAAKRYEETGSVGPNLTFMVLAHFLYVNACMKGEECIPTTWDIFYEKDGFMLIFWNLAGVPFSYCYSTIYLLKTDTGKSLYWPSPYLIFVYTLLIAGYYIWDTANSQKNRFRMQIAGTYIPRWTFPQLPWGTLQDPTYIKTKHGSLLLTSGWYGIARKIHYTGDLTMALSWGLITGFGSFLPYWYVIFFTVVLVHRVSRDMERCAKKYGDDWKEYTNRVPYVFIPGVF</sequence>
<dbReference type="EC" id="1.3.1.71" evidence="21"/>
<feature type="compositionally biased region" description="Polar residues" evidence="23">
    <location>
        <begin position="196"/>
        <end position="208"/>
    </location>
</feature>
<dbReference type="Pfam" id="PF00667">
    <property type="entry name" value="FAD_binding_1"/>
    <property type="match status" value="1"/>
</dbReference>
<dbReference type="PANTHER" id="PTHR21257:SF31">
    <property type="entry name" value="DELTA(24(24(1)))-STEROL REDUCTASE ERG4"/>
    <property type="match status" value="1"/>
</dbReference>
<name>A0A507DSF8_9FUNG</name>
<dbReference type="InterPro" id="IPR018083">
    <property type="entry name" value="Sterol_reductase_CS"/>
</dbReference>
<keyword evidence="16" id="KW-0443">Lipid metabolism</keyword>
<dbReference type="GO" id="GO:0010181">
    <property type="term" value="F:FMN binding"/>
    <property type="evidence" value="ECO:0007669"/>
    <property type="project" value="InterPro"/>
</dbReference>
<dbReference type="Pfam" id="PF00258">
    <property type="entry name" value="Flavodoxin_1"/>
    <property type="match status" value="1"/>
</dbReference>
<evidence type="ECO:0000313" key="27">
    <source>
        <dbReference type="Proteomes" id="UP000317494"/>
    </source>
</evidence>
<evidence type="ECO:0000256" key="4">
    <source>
        <dbReference type="ARBA" id="ARBA00005402"/>
    </source>
</evidence>
<protein>
    <recommendedName>
        <fullName evidence="21">Delta(24(24(1)))-sterol reductase</fullName>
        <ecNumber evidence="21">1.3.1.71</ecNumber>
    </recommendedName>
</protein>
<dbReference type="InterPro" id="IPR001709">
    <property type="entry name" value="Flavoprot_Pyr_Nucl_cyt_Rdtase"/>
</dbReference>
<dbReference type="PANTHER" id="PTHR21257">
    <property type="entry name" value="DELTA(14)-STEROL REDUCTASE"/>
    <property type="match status" value="1"/>
</dbReference>
<evidence type="ECO:0000256" key="15">
    <source>
        <dbReference type="ARBA" id="ARBA00023011"/>
    </source>
</evidence>
<feature type="region of interest" description="Disordered" evidence="23">
    <location>
        <begin position="643"/>
        <end position="723"/>
    </location>
</feature>
<gene>
    <name evidence="26" type="ORF">SeMB42_g00402</name>
</gene>
<dbReference type="Pfam" id="PF00175">
    <property type="entry name" value="NAD_binding_1"/>
    <property type="match status" value="1"/>
</dbReference>
<evidence type="ECO:0000256" key="21">
    <source>
        <dbReference type="ARBA" id="ARBA00038892"/>
    </source>
</evidence>
<dbReference type="Gene3D" id="1.20.120.1630">
    <property type="match status" value="1"/>
</dbReference>
<evidence type="ECO:0000256" key="10">
    <source>
        <dbReference type="ARBA" id="ARBA00022827"/>
    </source>
</evidence>
<keyword evidence="8 24" id="KW-0812">Transmembrane</keyword>
<dbReference type="Gene3D" id="3.40.50.80">
    <property type="entry name" value="Nucleotide-binding domain of ferredoxin-NADP reductase (FNR) module"/>
    <property type="match status" value="1"/>
</dbReference>
<evidence type="ECO:0000256" key="1">
    <source>
        <dbReference type="ARBA" id="ARBA00001917"/>
    </source>
</evidence>
<comment type="cofactor">
    <cofactor evidence="2">
        <name>FAD</name>
        <dbReference type="ChEBI" id="CHEBI:57692"/>
    </cofactor>
</comment>
<dbReference type="InterPro" id="IPR003097">
    <property type="entry name" value="CysJ-like_FAD-binding"/>
</dbReference>
<dbReference type="InterPro" id="IPR023173">
    <property type="entry name" value="NADPH_Cyt_P450_Rdtase_alpha"/>
</dbReference>
<keyword evidence="18" id="KW-1207">Sterol metabolism</keyword>
<feature type="transmembrane region" description="Helical" evidence="24">
    <location>
        <begin position="909"/>
        <end position="927"/>
    </location>
</feature>
<dbReference type="STRING" id="286115.A0A507DSF8"/>
<evidence type="ECO:0000256" key="3">
    <source>
        <dbReference type="ARBA" id="ARBA00004477"/>
    </source>
</evidence>
<keyword evidence="11" id="KW-0521">NADP</keyword>
<keyword evidence="14" id="KW-0560">Oxidoreductase</keyword>
<comment type="cofactor">
    <cofactor evidence="1">
        <name>FMN</name>
        <dbReference type="ChEBI" id="CHEBI:58210"/>
    </cofactor>
</comment>
<dbReference type="Gene3D" id="3.40.50.360">
    <property type="match status" value="1"/>
</dbReference>
<feature type="compositionally biased region" description="Polar residues" evidence="23">
    <location>
        <begin position="692"/>
        <end position="715"/>
    </location>
</feature>
<feature type="transmembrane region" description="Helical" evidence="24">
    <location>
        <begin position="974"/>
        <end position="996"/>
    </location>
</feature>
<dbReference type="Proteomes" id="UP000317494">
    <property type="component" value="Unassembled WGS sequence"/>
</dbReference>
<keyword evidence="12" id="KW-0752">Steroid biosynthesis</keyword>
<evidence type="ECO:0000256" key="9">
    <source>
        <dbReference type="ARBA" id="ARBA00022824"/>
    </source>
</evidence>
<dbReference type="InterPro" id="IPR001433">
    <property type="entry name" value="OxRdtase_FAD/NAD-bd"/>
</dbReference>
<keyword evidence="19" id="KW-0753">Steroid metabolism</keyword>
<dbReference type="InterPro" id="IPR039261">
    <property type="entry name" value="FNR_nucleotide-bd"/>
</dbReference>
<feature type="domain" description="Flavodoxin-like" evidence="25">
    <location>
        <begin position="17"/>
        <end position="160"/>
    </location>
</feature>
<dbReference type="PRINTS" id="PR00369">
    <property type="entry name" value="FLAVODOXIN"/>
</dbReference>
<organism evidence="26 27">
    <name type="scientific">Synchytrium endobioticum</name>
    <dbReference type="NCBI Taxonomy" id="286115"/>
    <lineage>
        <taxon>Eukaryota</taxon>
        <taxon>Fungi</taxon>
        <taxon>Fungi incertae sedis</taxon>
        <taxon>Chytridiomycota</taxon>
        <taxon>Chytridiomycota incertae sedis</taxon>
        <taxon>Chytridiomycetes</taxon>
        <taxon>Synchytriales</taxon>
        <taxon>Synchytriaceae</taxon>
        <taxon>Synchytrium</taxon>
    </lineage>
</organism>
<comment type="caution">
    <text evidence="26">The sequence shown here is derived from an EMBL/GenBank/DDBJ whole genome shotgun (WGS) entry which is preliminary data.</text>
</comment>